<evidence type="ECO:0000256" key="1">
    <source>
        <dbReference type="ARBA" id="ARBA00023002"/>
    </source>
</evidence>
<proteinExistence type="predicted"/>
<dbReference type="PANTHER" id="PTHR43818">
    <property type="entry name" value="BCDNA.GH03377"/>
    <property type="match status" value="1"/>
</dbReference>
<dbReference type="Proteomes" id="UP000552836">
    <property type="component" value="Unassembled WGS sequence"/>
</dbReference>
<keyword evidence="1" id="KW-0560">Oxidoreductase</keyword>
<dbReference type="Pfam" id="PF22725">
    <property type="entry name" value="GFO_IDH_MocA_C3"/>
    <property type="match status" value="1"/>
</dbReference>
<dbReference type="SUPFAM" id="SSF51735">
    <property type="entry name" value="NAD(P)-binding Rossmann-fold domains"/>
    <property type="match status" value="1"/>
</dbReference>
<dbReference type="Gene3D" id="3.30.360.10">
    <property type="entry name" value="Dihydrodipicolinate Reductase, domain 2"/>
    <property type="match status" value="1"/>
</dbReference>
<dbReference type="InterPro" id="IPR000683">
    <property type="entry name" value="Gfo/Idh/MocA-like_OxRdtase_N"/>
</dbReference>
<evidence type="ECO:0000259" key="3">
    <source>
        <dbReference type="Pfam" id="PF22725"/>
    </source>
</evidence>
<dbReference type="Pfam" id="PF01408">
    <property type="entry name" value="GFO_IDH_MocA"/>
    <property type="match status" value="1"/>
</dbReference>
<dbReference type="Gene3D" id="3.40.50.720">
    <property type="entry name" value="NAD(P)-binding Rossmann-like Domain"/>
    <property type="match status" value="1"/>
</dbReference>
<evidence type="ECO:0000313" key="5">
    <source>
        <dbReference type="EMBL" id="NIH66645.1"/>
    </source>
</evidence>
<dbReference type="EMBL" id="BMMI01000001">
    <property type="protein sequence ID" value="GGL47956.1"/>
    <property type="molecule type" value="Genomic_DNA"/>
</dbReference>
<dbReference type="GO" id="GO:0016491">
    <property type="term" value="F:oxidoreductase activity"/>
    <property type="evidence" value="ECO:0007669"/>
    <property type="project" value="UniProtKB-KW"/>
</dbReference>
<sequence length="395" mass="41243">MPEQSGPAGRVVLVGAHGHGRWHLQNLRRLAAAGDAHLVGICDPRPPDDELRALAGDVPVAASLDELLAATRPDVTIICTPIHTHTDLALTAARAGSAVLLEKPPTPTLAEFDRLVEGLEATGTACQIGFQSLGSAAIGRVRTLVEEGAIGTVRGVGGACAWVRDASYYDRASWAGRRSVDGVPVVDGALTNPFAHAVATALALTGATGAGALTSVEVELYRANPIEADDTSCLRVRTSDGLVVTIAATLAAEHPRDPVLVVHGSTGRITLSYKTGEVRLQGDAVEETTTHPGTDLLEDLLAHLRDRTRPLLVPPSATRSFMEVVEAVRCAPDPAEIPAGDRRAEGQGATAHQVVPGIDALVDRAAEELRLFSELGAPWARPPAVRQPAAVGVRP</sequence>
<evidence type="ECO:0000313" key="4">
    <source>
        <dbReference type="EMBL" id="GGL47956.1"/>
    </source>
</evidence>
<reference evidence="5 6" key="3">
    <citation type="submission" date="2020-02" db="EMBL/GenBank/DDBJ databases">
        <title>Sequencing the genomes of 1000 actinobacteria strains.</title>
        <authorList>
            <person name="Klenk H.-P."/>
        </authorList>
    </citation>
    <scope>NUCLEOTIDE SEQUENCE [LARGE SCALE GENOMIC DNA]</scope>
    <source>
        <strain evidence="5 6">DSM 45201</strain>
    </source>
</reference>
<comment type="caution">
    <text evidence="5">The sequence shown here is derived from an EMBL/GenBank/DDBJ whole genome shotgun (WGS) entry which is preliminary data.</text>
</comment>
<dbReference type="EMBL" id="JAAMPA010000001">
    <property type="protein sequence ID" value="NIH66645.1"/>
    <property type="molecule type" value="Genomic_DNA"/>
</dbReference>
<organism evidence="5 6">
    <name type="scientific">Modestobacter marinus</name>
    <dbReference type="NCBI Taxonomy" id="477641"/>
    <lineage>
        <taxon>Bacteria</taxon>
        <taxon>Bacillati</taxon>
        <taxon>Actinomycetota</taxon>
        <taxon>Actinomycetes</taxon>
        <taxon>Geodermatophilales</taxon>
        <taxon>Geodermatophilaceae</taxon>
        <taxon>Modestobacter</taxon>
    </lineage>
</organism>
<dbReference type="InterPro" id="IPR055170">
    <property type="entry name" value="GFO_IDH_MocA-like_dom"/>
</dbReference>
<feature type="domain" description="Gfo/Idh/MocA-like oxidoreductase N-terminal" evidence="2">
    <location>
        <begin position="10"/>
        <end position="130"/>
    </location>
</feature>
<protein>
    <submittedName>
        <fullName evidence="4">Oxidoreductase</fullName>
    </submittedName>
    <submittedName>
        <fullName evidence="5">Putative dehydrogenase</fullName>
    </submittedName>
</protein>
<gene>
    <name evidence="5" type="ORF">FB380_001091</name>
    <name evidence="4" type="ORF">GCM10011589_00600</name>
</gene>
<accession>A0A846LMN9</accession>
<reference evidence="4" key="1">
    <citation type="journal article" date="2014" name="Int. J. Syst. Evol. Microbiol.">
        <title>Complete genome of a new Firmicutes species belonging to the dominant human colonic microbiota ('Ruminococcus bicirculans') reveals two chromosomes and a selective capacity to utilize plant glucans.</title>
        <authorList>
            <consortium name="NISC Comparative Sequencing Program"/>
            <person name="Wegmann U."/>
            <person name="Louis P."/>
            <person name="Goesmann A."/>
            <person name="Henrissat B."/>
            <person name="Duncan S.H."/>
            <person name="Flint H.J."/>
        </authorList>
    </citation>
    <scope>NUCLEOTIDE SEQUENCE</scope>
    <source>
        <strain evidence="4">CGMCC 4.5581</strain>
    </source>
</reference>
<dbReference type="Proteomes" id="UP000648663">
    <property type="component" value="Unassembled WGS sequence"/>
</dbReference>
<keyword evidence="7" id="KW-1185">Reference proteome</keyword>
<reference evidence="7" key="2">
    <citation type="journal article" date="2019" name="Int. J. Syst. Evol. Microbiol.">
        <title>The Global Catalogue of Microorganisms (GCM) 10K type strain sequencing project: providing services to taxonomists for standard genome sequencing and annotation.</title>
        <authorList>
            <consortium name="The Broad Institute Genomics Platform"/>
            <consortium name="The Broad Institute Genome Sequencing Center for Infectious Disease"/>
            <person name="Wu L."/>
            <person name="Ma J."/>
        </authorList>
    </citation>
    <scope>NUCLEOTIDE SEQUENCE [LARGE SCALE GENOMIC DNA]</scope>
    <source>
        <strain evidence="7">CGMCC 4.5581</strain>
    </source>
</reference>
<reference evidence="4" key="4">
    <citation type="submission" date="2024-05" db="EMBL/GenBank/DDBJ databases">
        <authorList>
            <person name="Sun Q."/>
            <person name="Zhou Y."/>
        </authorList>
    </citation>
    <scope>NUCLEOTIDE SEQUENCE</scope>
    <source>
        <strain evidence="4">CGMCC 4.5581</strain>
    </source>
</reference>
<evidence type="ECO:0000313" key="6">
    <source>
        <dbReference type="Proteomes" id="UP000552836"/>
    </source>
</evidence>
<dbReference type="AlphaFoldDB" id="A0A846LMN9"/>
<dbReference type="RefSeq" id="WP_229681741.1">
    <property type="nucleotide sequence ID" value="NZ_BAABJU010000001.1"/>
</dbReference>
<dbReference type="InterPro" id="IPR036291">
    <property type="entry name" value="NAD(P)-bd_dom_sf"/>
</dbReference>
<feature type="domain" description="GFO/IDH/MocA-like oxidoreductase" evidence="3">
    <location>
        <begin position="140"/>
        <end position="269"/>
    </location>
</feature>
<dbReference type="PANTHER" id="PTHR43818:SF11">
    <property type="entry name" value="BCDNA.GH03377"/>
    <property type="match status" value="1"/>
</dbReference>
<dbReference type="InterPro" id="IPR050463">
    <property type="entry name" value="Gfo/Idh/MocA_oxidrdct_glycsds"/>
</dbReference>
<dbReference type="GO" id="GO:0000166">
    <property type="term" value="F:nucleotide binding"/>
    <property type="evidence" value="ECO:0007669"/>
    <property type="project" value="InterPro"/>
</dbReference>
<name>A0A846LMN9_9ACTN</name>
<evidence type="ECO:0000259" key="2">
    <source>
        <dbReference type="Pfam" id="PF01408"/>
    </source>
</evidence>
<evidence type="ECO:0000313" key="7">
    <source>
        <dbReference type="Proteomes" id="UP000648663"/>
    </source>
</evidence>
<dbReference type="SUPFAM" id="SSF55347">
    <property type="entry name" value="Glyceraldehyde-3-phosphate dehydrogenase-like, C-terminal domain"/>
    <property type="match status" value="1"/>
</dbReference>